<comment type="caution">
    <text evidence="1">The sequence shown here is derived from an EMBL/GenBank/DDBJ whole genome shotgun (WGS) entry which is preliminary data.</text>
</comment>
<accession>A0A9J5Y363</accession>
<name>A0A9J5Y363_SOLCO</name>
<sequence length="108" mass="11736">MEGMMDRKVQSPRAIIPGHSLSALQADLASLRTDVNVILAAPSVEPKVAPTALADDTVLDALFISHRTNQETDLEDSTGLLRRFIVCNNSGSLFILRCYPLESPRSVS</sequence>
<gene>
    <name evidence="1" type="ORF">H5410_036097</name>
</gene>
<evidence type="ECO:0000313" key="1">
    <source>
        <dbReference type="EMBL" id="KAG5594865.1"/>
    </source>
</evidence>
<dbReference type="EMBL" id="JACXVP010000007">
    <property type="protein sequence ID" value="KAG5594865.1"/>
    <property type="molecule type" value="Genomic_DNA"/>
</dbReference>
<reference evidence="1 2" key="1">
    <citation type="submission" date="2020-09" db="EMBL/GenBank/DDBJ databases">
        <title>De no assembly of potato wild relative species, Solanum commersonii.</title>
        <authorList>
            <person name="Cho K."/>
        </authorList>
    </citation>
    <scope>NUCLEOTIDE SEQUENCE [LARGE SCALE GENOMIC DNA]</scope>
    <source>
        <strain evidence="1">LZ3.2</strain>
        <tissue evidence="1">Leaf</tissue>
    </source>
</reference>
<dbReference type="AlphaFoldDB" id="A0A9J5Y363"/>
<proteinExistence type="predicted"/>
<protein>
    <recommendedName>
        <fullName evidence="3">Integrase core domain containing protein</fullName>
    </recommendedName>
</protein>
<dbReference type="Proteomes" id="UP000824120">
    <property type="component" value="Chromosome 7"/>
</dbReference>
<organism evidence="1 2">
    <name type="scientific">Solanum commersonii</name>
    <name type="common">Commerson's wild potato</name>
    <name type="synonym">Commerson's nightshade</name>
    <dbReference type="NCBI Taxonomy" id="4109"/>
    <lineage>
        <taxon>Eukaryota</taxon>
        <taxon>Viridiplantae</taxon>
        <taxon>Streptophyta</taxon>
        <taxon>Embryophyta</taxon>
        <taxon>Tracheophyta</taxon>
        <taxon>Spermatophyta</taxon>
        <taxon>Magnoliopsida</taxon>
        <taxon>eudicotyledons</taxon>
        <taxon>Gunneridae</taxon>
        <taxon>Pentapetalae</taxon>
        <taxon>asterids</taxon>
        <taxon>lamiids</taxon>
        <taxon>Solanales</taxon>
        <taxon>Solanaceae</taxon>
        <taxon>Solanoideae</taxon>
        <taxon>Solaneae</taxon>
        <taxon>Solanum</taxon>
    </lineage>
</organism>
<evidence type="ECO:0008006" key="3">
    <source>
        <dbReference type="Google" id="ProtNLM"/>
    </source>
</evidence>
<keyword evidence="2" id="KW-1185">Reference proteome</keyword>
<dbReference type="OrthoDB" id="635132at2759"/>
<evidence type="ECO:0000313" key="2">
    <source>
        <dbReference type="Proteomes" id="UP000824120"/>
    </source>
</evidence>